<gene>
    <name evidence="2" type="ORF">NQ314_010187</name>
</gene>
<dbReference type="Proteomes" id="UP001162156">
    <property type="component" value="Unassembled WGS sequence"/>
</dbReference>
<evidence type="ECO:0000313" key="3">
    <source>
        <dbReference type="Proteomes" id="UP001162156"/>
    </source>
</evidence>
<dbReference type="EMBL" id="JANEYF010002810">
    <property type="protein sequence ID" value="KAJ8941968.1"/>
    <property type="molecule type" value="Genomic_DNA"/>
</dbReference>
<accession>A0AAV8XTH3</accession>
<evidence type="ECO:0000313" key="2">
    <source>
        <dbReference type="EMBL" id="KAJ8941968.1"/>
    </source>
</evidence>
<keyword evidence="1" id="KW-0472">Membrane</keyword>
<name>A0AAV8XTH3_9CUCU</name>
<organism evidence="2 3">
    <name type="scientific">Rhamnusium bicolor</name>
    <dbReference type="NCBI Taxonomy" id="1586634"/>
    <lineage>
        <taxon>Eukaryota</taxon>
        <taxon>Metazoa</taxon>
        <taxon>Ecdysozoa</taxon>
        <taxon>Arthropoda</taxon>
        <taxon>Hexapoda</taxon>
        <taxon>Insecta</taxon>
        <taxon>Pterygota</taxon>
        <taxon>Neoptera</taxon>
        <taxon>Endopterygota</taxon>
        <taxon>Coleoptera</taxon>
        <taxon>Polyphaga</taxon>
        <taxon>Cucujiformia</taxon>
        <taxon>Chrysomeloidea</taxon>
        <taxon>Cerambycidae</taxon>
        <taxon>Lepturinae</taxon>
        <taxon>Rhagiini</taxon>
        <taxon>Rhamnusium</taxon>
    </lineage>
</organism>
<comment type="caution">
    <text evidence="2">The sequence shown here is derived from an EMBL/GenBank/DDBJ whole genome shotgun (WGS) entry which is preliminary data.</text>
</comment>
<dbReference type="InterPro" id="IPR005240">
    <property type="entry name" value="DUF389"/>
</dbReference>
<keyword evidence="3" id="KW-1185">Reference proteome</keyword>
<dbReference type="AlphaFoldDB" id="A0AAV8XTH3"/>
<evidence type="ECO:0000256" key="1">
    <source>
        <dbReference type="SAM" id="Phobius"/>
    </source>
</evidence>
<reference evidence="2" key="1">
    <citation type="journal article" date="2023" name="Insect Mol. Biol.">
        <title>Genome sequencing provides insights into the evolution of gene families encoding plant cell wall-degrading enzymes in longhorned beetles.</title>
        <authorList>
            <person name="Shin N.R."/>
            <person name="Okamura Y."/>
            <person name="Kirsch R."/>
            <person name="Pauchet Y."/>
        </authorList>
    </citation>
    <scope>NUCLEOTIDE SEQUENCE</scope>
    <source>
        <strain evidence="2">RBIC_L_NR</strain>
    </source>
</reference>
<dbReference type="PANTHER" id="PTHR20992">
    <property type="entry name" value="AT15442P-RELATED"/>
    <property type="match status" value="1"/>
</dbReference>
<protein>
    <submittedName>
        <fullName evidence="2">Uncharacterized protein</fullName>
    </submittedName>
</protein>
<sequence length="273" mass="31509">MYCDNFGISDKEKNAKKTVDKKGLLWSLASVYYIKGNETTRYHTLTQTNYYSKNYATELLTLGAVSICLTFVNIVCIYVAGILVFKIKEVAPIASRDHARRRFWKHDIKIARDYNKTLQTEEADCMITKISEEIAQYQNSKLNSEQFFHSTNFERNDFKVDIKRSEYTWSPCMNLSKKSKEVNELYENLIKCKPNVSRILNFNLSKPRSQHRRLSQIFDQDNLTTLQETNNEKGPSIAELSCESNKSKSTGKLFSSGNKKFIVTPCEADPLKV</sequence>
<proteinExistence type="predicted"/>
<keyword evidence="1" id="KW-0812">Transmembrane</keyword>
<keyword evidence="1" id="KW-1133">Transmembrane helix</keyword>
<dbReference type="PANTHER" id="PTHR20992:SF9">
    <property type="entry name" value="AT15442P-RELATED"/>
    <property type="match status" value="1"/>
</dbReference>
<feature type="transmembrane region" description="Helical" evidence="1">
    <location>
        <begin position="59"/>
        <end position="85"/>
    </location>
</feature>